<dbReference type="SUPFAM" id="SSF53590">
    <property type="entry name" value="Nucleoside hydrolase"/>
    <property type="match status" value="1"/>
</dbReference>
<keyword evidence="1 4" id="KW-0378">Hydrolase</keyword>
<protein>
    <submittedName>
        <fullName evidence="4">Nucleoside hydrolase</fullName>
    </submittedName>
</protein>
<dbReference type="RefSeq" id="WP_191391818.1">
    <property type="nucleotide sequence ID" value="NZ_JACSNR010000001.1"/>
</dbReference>
<dbReference type="Pfam" id="PF01156">
    <property type="entry name" value="IU_nuc_hydro"/>
    <property type="match status" value="1"/>
</dbReference>
<dbReference type="Proteomes" id="UP000724149">
    <property type="component" value="Unassembled WGS sequence"/>
</dbReference>
<dbReference type="InterPro" id="IPR036452">
    <property type="entry name" value="Ribo_hydro-like"/>
</dbReference>
<dbReference type="PANTHER" id="PTHR12304">
    <property type="entry name" value="INOSINE-URIDINE PREFERRING NUCLEOSIDE HYDROLASE"/>
    <property type="match status" value="1"/>
</dbReference>
<dbReference type="GO" id="GO:0016787">
    <property type="term" value="F:hydrolase activity"/>
    <property type="evidence" value="ECO:0007669"/>
    <property type="project" value="UniProtKB-KW"/>
</dbReference>
<evidence type="ECO:0000259" key="3">
    <source>
        <dbReference type="Pfam" id="PF01156"/>
    </source>
</evidence>
<sequence length="330" mass="35930">MAKRKVILDVDTGSDDAIALIAAMANPDFEVLGIMAVNGNRAVPITTENSLRISELMGGTVPVFQGCAVPWTSCMLGFRRHYPMYSAPEEALYKNIHGTYIDQCPPATIKAQPKNAVSWLVDTLMEAEDGEITLIPLGPLTNIAHAVRIEPRIIPKIKEIVYMGGGFRVGNKTALAEFNVWLDPEAAQAVLDCNIPFTFVTLDATHSAYVTMEDAARFRAIGTRPAEVVASLCEQRIAGYGEWQKVADVPAAPVHDPLTIAYLVDPTVITDIEDAPCVVDCGRGAAYGVTLFDIRNGRAEAKAPNCRVALKADREKYVDILCRLLENTKK</sequence>
<evidence type="ECO:0000256" key="1">
    <source>
        <dbReference type="ARBA" id="ARBA00022801"/>
    </source>
</evidence>
<dbReference type="PANTHER" id="PTHR12304:SF4">
    <property type="entry name" value="URIDINE NUCLEOSIDASE"/>
    <property type="match status" value="1"/>
</dbReference>
<dbReference type="InterPro" id="IPR023186">
    <property type="entry name" value="IUNH"/>
</dbReference>
<feature type="domain" description="Inosine/uridine-preferring nucleoside hydrolase" evidence="3">
    <location>
        <begin position="6"/>
        <end position="318"/>
    </location>
</feature>
<comment type="caution">
    <text evidence="4">The sequence shown here is derived from an EMBL/GenBank/DDBJ whole genome shotgun (WGS) entry which is preliminary data.</text>
</comment>
<name>A0ABS2GIX8_9FIRM</name>
<dbReference type="InterPro" id="IPR001910">
    <property type="entry name" value="Inosine/uridine_hydrolase_dom"/>
</dbReference>
<keyword evidence="2" id="KW-0326">Glycosidase</keyword>
<gene>
    <name evidence="4" type="ORF">H9X81_00040</name>
</gene>
<dbReference type="Gene3D" id="3.90.245.10">
    <property type="entry name" value="Ribonucleoside hydrolase-like"/>
    <property type="match status" value="1"/>
</dbReference>
<dbReference type="PROSITE" id="PS01247">
    <property type="entry name" value="IUNH"/>
    <property type="match status" value="1"/>
</dbReference>
<reference evidence="4 5" key="1">
    <citation type="journal article" date="2021" name="Sci. Rep.">
        <title>The distribution of antibiotic resistance genes in chicken gut microbiota commensals.</title>
        <authorList>
            <person name="Juricova H."/>
            <person name="Matiasovicova J."/>
            <person name="Kubasova T."/>
            <person name="Cejkova D."/>
            <person name="Rychlik I."/>
        </authorList>
    </citation>
    <scope>NUCLEOTIDE SEQUENCE [LARGE SCALE GENOMIC DNA]</scope>
    <source>
        <strain evidence="4 5">An564</strain>
    </source>
</reference>
<evidence type="ECO:0000313" key="5">
    <source>
        <dbReference type="Proteomes" id="UP000724149"/>
    </source>
</evidence>
<keyword evidence="5" id="KW-1185">Reference proteome</keyword>
<dbReference type="EMBL" id="JACSNR010000001">
    <property type="protein sequence ID" value="MBM6922088.1"/>
    <property type="molecule type" value="Genomic_DNA"/>
</dbReference>
<proteinExistence type="predicted"/>
<evidence type="ECO:0000313" key="4">
    <source>
        <dbReference type="EMBL" id="MBM6922088.1"/>
    </source>
</evidence>
<dbReference type="InterPro" id="IPR015910">
    <property type="entry name" value="I/U_nuclsd_hydro_CS"/>
</dbReference>
<organism evidence="4 5">
    <name type="scientific">Hydrogenoanaerobacterium saccharovorans</name>
    <dbReference type="NCBI Taxonomy" id="474960"/>
    <lineage>
        <taxon>Bacteria</taxon>
        <taxon>Bacillati</taxon>
        <taxon>Bacillota</taxon>
        <taxon>Clostridia</taxon>
        <taxon>Eubacteriales</taxon>
        <taxon>Oscillospiraceae</taxon>
        <taxon>Hydrogenoanaerobacterium</taxon>
    </lineage>
</organism>
<evidence type="ECO:0000256" key="2">
    <source>
        <dbReference type="ARBA" id="ARBA00023295"/>
    </source>
</evidence>
<accession>A0ABS2GIX8</accession>